<evidence type="ECO:0000313" key="7">
    <source>
        <dbReference type="EMBL" id="AQU89501.1"/>
    </source>
</evidence>
<evidence type="ECO:0000256" key="1">
    <source>
        <dbReference type="ARBA" id="ARBA00007733"/>
    </source>
</evidence>
<dbReference type="AlphaFoldDB" id="A0A1U9RSF1"/>
<dbReference type="NCBIfam" id="TIGR00231">
    <property type="entry name" value="small_GTP"/>
    <property type="match status" value="1"/>
</dbReference>
<evidence type="ECO:0000313" key="8">
    <source>
        <dbReference type="Proteomes" id="UP000189666"/>
    </source>
</evidence>
<dbReference type="InterPro" id="IPR027417">
    <property type="entry name" value="P-loop_NTPase"/>
</dbReference>
<evidence type="ECO:0000256" key="2">
    <source>
        <dbReference type="ARBA" id="ARBA00022540"/>
    </source>
</evidence>
<keyword evidence="3" id="KW-0547">Nucleotide-binding</keyword>
<dbReference type="PANTHER" id="PTHR43381">
    <property type="entry name" value="TRANSLATION INITIATION FACTOR IF-2-RELATED"/>
    <property type="match status" value="1"/>
</dbReference>
<evidence type="ECO:0000259" key="6">
    <source>
        <dbReference type="Pfam" id="PF00009"/>
    </source>
</evidence>
<dbReference type="Proteomes" id="UP000189666">
    <property type="component" value="Chromosome"/>
</dbReference>
<protein>
    <submittedName>
        <fullName evidence="7">Translation initiation factor 2</fullName>
    </submittedName>
</protein>
<dbReference type="InterPro" id="IPR009000">
    <property type="entry name" value="Transl_B-barrel_sf"/>
</dbReference>
<comment type="similarity">
    <text evidence="1">Belongs to the TRAFAC class translation factor GTPase superfamily. Classic translation factor GTPase family. IF-2 subfamily.</text>
</comment>
<dbReference type="Gene3D" id="3.40.50.300">
    <property type="entry name" value="P-loop containing nucleotide triphosphate hydrolases"/>
    <property type="match status" value="1"/>
</dbReference>
<keyword evidence="2 7" id="KW-0396">Initiation factor</keyword>
<dbReference type="SUPFAM" id="SSF52540">
    <property type="entry name" value="P-loop containing nucleoside triphosphate hydrolases"/>
    <property type="match status" value="1"/>
</dbReference>
<dbReference type="EMBL" id="CP019943">
    <property type="protein sequence ID" value="AQU89501.1"/>
    <property type="molecule type" value="Genomic_DNA"/>
</dbReference>
<evidence type="ECO:0000256" key="4">
    <source>
        <dbReference type="ARBA" id="ARBA00022917"/>
    </source>
</evidence>
<dbReference type="RefSeq" id="WP_211118613.1">
    <property type="nucleotide sequence ID" value="NZ_CP019943.1"/>
</dbReference>
<dbReference type="InterPro" id="IPR005225">
    <property type="entry name" value="Small_GTP-bd"/>
</dbReference>
<dbReference type="GO" id="GO:0003924">
    <property type="term" value="F:GTPase activity"/>
    <property type="evidence" value="ECO:0007669"/>
    <property type="project" value="InterPro"/>
</dbReference>
<sequence length="522" mass="61517">MKNFYINEIVSVKEISEIIGISELDFIKKVFYKGIIIKKNELLKFETIKDLCKNIFNINILKQEKIKFKILPSLNNFFYISITGNVNSGKTTLIDFIFKKNISNNEFGKITQFVSVFNTKFYNKNIFIFDLPGHKIFNKVITTFIKISNIVFLIISTETDLDIVYNNILNLTKQYNINIIICLNKIDKFNKNFYFKENKIFKISAKNGFNVKNLLIESINSFNLTKNINLIEDNYDGIIVNTYYKENIFYTTLFLLKGSLKINNFVYFKKEKIFINNIIIDDIDKNECNSPCIFLTKNIFFPIDFFFSLNKKINNYISEDVYKENYHVFDNFYIKSDNHTISVSIENFYNNLKFNNKLNLLKISLGKFTISDLKYCLNFNCKIILIGIELDYIIKKEIIKNNIFYKEFKLINNVIDFFNKNYNCNKLEVITGELIVQDIFPCGKNKKIAGCKILKGYLEIENIIKIYKELKLIFQGYINTLKIKDKIVNKIIENDECGINFKNFNDIEIGLKIFSVKYVDIK</sequence>
<keyword evidence="4" id="KW-0648">Protein biosynthesis</keyword>
<dbReference type="GO" id="GO:0005737">
    <property type="term" value="C:cytoplasm"/>
    <property type="evidence" value="ECO:0007669"/>
    <property type="project" value="TreeGrafter"/>
</dbReference>
<keyword evidence="5" id="KW-0342">GTP-binding</keyword>
<dbReference type="Gene3D" id="2.40.30.10">
    <property type="entry name" value="Translation factors"/>
    <property type="match status" value="1"/>
</dbReference>
<feature type="domain" description="Tr-type G" evidence="6">
    <location>
        <begin position="79"/>
        <end position="201"/>
    </location>
</feature>
<reference evidence="7 8" key="1">
    <citation type="submission" date="2017-02" db="EMBL/GenBank/DDBJ databases">
        <title>Complete Genome of Candidatus Carsonella ruddii strain BC, a Nutritional Endosymbiont of Bactericera cockerelli.</title>
        <authorList>
            <person name="Riley A.B."/>
            <person name="Kim D.H."/>
            <person name="Hansen A.K."/>
        </authorList>
    </citation>
    <scope>NUCLEOTIDE SEQUENCE [LARGE SCALE GENOMIC DNA]</scope>
    <source>
        <strain evidence="7 8">BC</strain>
    </source>
</reference>
<evidence type="ECO:0000256" key="5">
    <source>
        <dbReference type="ARBA" id="ARBA00023134"/>
    </source>
</evidence>
<accession>A0A1U9RSF1</accession>
<organism evidence="7 8">
    <name type="scientific">Carsonella ruddii</name>
    <dbReference type="NCBI Taxonomy" id="114186"/>
    <lineage>
        <taxon>Bacteria</taxon>
        <taxon>Pseudomonadati</taxon>
        <taxon>Pseudomonadota</taxon>
        <taxon>Gammaproteobacteria</taxon>
        <taxon>Oceanospirillales</taxon>
        <taxon>Halomonadaceae</taxon>
        <taxon>Zymobacter group</taxon>
        <taxon>Candidatus Carsonella</taxon>
    </lineage>
</organism>
<gene>
    <name evidence="7" type="ORF">BW244_0083</name>
</gene>
<evidence type="ECO:0000256" key="3">
    <source>
        <dbReference type="ARBA" id="ARBA00022741"/>
    </source>
</evidence>
<dbReference type="SUPFAM" id="SSF50447">
    <property type="entry name" value="Translation proteins"/>
    <property type="match status" value="1"/>
</dbReference>
<name>A0A1U9RSF1_CARRU</name>
<dbReference type="GO" id="GO:0003743">
    <property type="term" value="F:translation initiation factor activity"/>
    <property type="evidence" value="ECO:0007669"/>
    <property type="project" value="UniProtKB-KW"/>
</dbReference>
<dbReference type="GO" id="GO:0005525">
    <property type="term" value="F:GTP binding"/>
    <property type="evidence" value="ECO:0007669"/>
    <property type="project" value="UniProtKB-KW"/>
</dbReference>
<proteinExistence type="inferred from homology"/>
<dbReference type="PANTHER" id="PTHR43381:SF5">
    <property type="entry name" value="TR-TYPE G DOMAIN-CONTAINING PROTEIN"/>
    <property type="match status" value="1"/>
</dbReference>
<dbReference type="Pfam" id="PF00009">
    <property type="entry name" value="GTP_EFTU"/>
    <property type="match status" value="1"/>
</dbReference>
<dbReference type="InterPro" id="IPR000795">
    <property type="entry name" value="T_Tr_GTP-bd_dom"/>
</dbReference>
<dbReference type="InterPro" id="IPR015760">
    <property type="entry name" value="TIF_IF2"/>
</dbReference>